<dbReference type="PANTHER" id="PTHR11081">
    <property type="entry name" value="FLAP ENDONUCLEASE FAMILY MEMBER"/>
    <property type="match status" value="1"/>
</dbReference>
<dbReference type="SMART" id="SM00484">
    <property type="entry name" value="XPGI"/>
    <property type="match status" value="1"/>
</dbReference>
<feature type="domain" description="XPG-I" evidence="2">
    <location>
        <begin position="860"/>
        <end position="928"/>
    </location>
</feature>
<dbReference type="SUPFAM" id="SSF47807">
    <property type="entry name" value="5' to 3' exonuclease, C-terminal subdomain"/>
    <property type="match status" value="1"/>
</dbReference>
<accession>A0A8H7B783</accession>
<dbReference type="InterPro" id="IPR036279">
    <property type="entry name" value="5-3_exonuclease_C_sf"/>
</dbReference>
<evidence type="ECO:0000313" key="4">
    <source>
        <dbReference type="Proteomes" id="UP000596902"/>
    </source>
</evidence>
<comment type="caution">
    <text evidence="3">The sequence shown here is derived from an EMBL/GenBank/DDBJ whole genome shotgun (WGS) entry which is preliminary data.</text>
</comment>
<dbReference type="Gene3D" id="3.40.50.1010">
    <property type="entry name" value="5'-nuclease"/>
    <property type="match status" value="2"/>
</dbReference>
<dbReference type="Gene3D" id="4.10.240.10">
    <property type="entry name" value="Zn(2)-C6 fungal-type DNA-binding domain"/>
    <property type="match status" value="1"/>
</dbReference>
<feature type="compositionally biased region" description="Polar residues" evidence="1">
    <location>
        <begin position="1452"/>
        <end position="1471"/>
    </location>
</feature>
<dbReference type="InterPro" id="IPR036864">
    <property type="entry name" value="Zn2-C6_fun-type_DNA-bd_sf"/>
</dbReference>
<feature type="region of interest" description="Disordered" evidence="1">
    <location>
        <begin position="1387"/>
        <end position="1499"/>
    </location>
</feature>
<feature type="compositionally biased region" description="Basic and acidic residues" evidence="1">
    <location>
        <begin position="237"/>
        <end position="246"/>
    </location>
</feature>
<dbReference type="Gene3D" id="1.10.150.20">
    <property type="entry name" value="5' to 3' exonuclease, C-terminal subdomain"/>
    <property type="match status" value="1"/>
</dbReference>
<feature type="compositionally biased region" description="Low complexity" evidence="1">
    <location>
        <begin position="1223"/>
        <end position="1232"/>
    </location>
</feature>
<feature type="region of interest" description="Disordered" evidence="1">
    <location>
        <begin position="557"/>
        <end position="576"/>
    </location>
</feature>
<dbReference type="InterPro" id="IPR029060">
    <property type="entry name" value="PIN-like_dom_sf"/>
</dbReference>
<dbReference type="InterPro" id="IPR006084">
    <property type="entry name" value="XPG/Rad2"/>
</dbReference>
<keyword evidence="4" id="KW-1185">Reference proteome</keyword>
<dbReference type="InterPro" id="IPR003903">
    <property type="entry name" value="UIM_dom"/>
</dbReference>
<dbReference type="EMBL" id="JAAABM010000004">
    <property type="protein sequence ID" value="KAF7678509.1"/>
    <property type="molecule type" value="Genomic_DNA"/>
</dbReference>
<feature type="compositionally biased region" description="Low complexity" evidence="1">
    <location>
        <begin position="106"/>
        <end position="118"/>
    </location>
</feature>
<feature type="region of interest" description="Disordered" evidence="1">
    <location>
        <begin position="1180"/>
        <end position="1253"/>
    </location>
</feature>
<evidence type="ECO:0000256" key="1">
    <source>
        <dbReference type="SAM" id="MobiDB-lite"/>
    </source>
</evidence>
<evidence type="ECO:0000313" key="3">
    <source>
        <dbReference type="EMBL" id="KAF7678509.1"/>
    </source>
</evidence>
<dbReference type="CDD" id="cd09870">
    <property type="entry name" value="PIN_YEN1"/>
    <property type="match status" value="1"/>
</dbReference>
<dbReference type="PRINTS" id="PR00853">
    <property type="entry name" value="XPGRADSUPER"/>
</dbReference>
<feature type="compositionally biased region" description="Polar residues" evidence="1">
    <location>
        <begin position="1484"/>
        <end position="1497"/>
    </location>
</feature>
<feature type="region of interest" description="Disordered" evidence="1">
    <location>
        <begin position="106"/>
        <end position="153"/>
    </location>
</feature>
<feature type="region of interest" description="Disordered" evidence="1">
    <location>
        <begin position="223"/>
        <end position="286"/>
    </location>
</feature>
<dbReference type="InterPro" id="IPR006086">
    <property type="entry name" value="XPG-I_dom"/>
</dbReference>
<reference evidence="3" key="1">
    <citation type="submission" date="2020-01" db="EMBL/GenBank/DDBJ databases">
        <authorList>
            <person name="Feng Z.H.Z."/>
        </authorList>
    </citation>
    <scope>NUCLEOTIDE SEQUENCE</scope>
    <source>
        <strain evidence="3">CBS107.38</strain>
    </source>
</reference>
<reference evidence="3" key="2">
    <citation type="submission" date="2020-08" db="EMBL/GenBank/DDBJ databases">
        <title>Draft Genome Sequence of Cumin Blight Pathogen Alternaria burnsii.</title>
        <authorList>
            <person name="Feng Z."/>
        </authorList>
    </citation>
    <scope>NUCLEOTIDE SEQUENCE</scope>
    <source>
        <strain evidence="3">CBS107.38</strain>
    </source>
</reference>
<proteinExistence type="predicted"/>
<gene>
    <name evidence="3" type="ORF">GT037_003890</name>
</gene>
<dbReference type="Pfam" id="PF00867">
    <property type="entry name" value="XPG_I"/>
    <property type="match status" value="1"/>
</dbReference>
<dbReference type="RefSeq" id="XP_038788644.1">
    <property type="nucleotide sequence ID" value="XM_038928937.1"/>
</dbReference>
<sequence length="1528" mass="170310">AMNFVDVQPKSFLDYAWTSPSSAAMAATKPSKTSRKQNRCCDQCRKGKRACDAAILEDTLLETSKSGATPTVFHYSDVYGPLASCGNCEKTKKSCTFEWLRSQRVSQASQPPQTAAPPAKRRRTRSNSTSRAQKPNVAWHSTTTTKSKESRNLSNDEFLAHTPPVELGVTFGDFPCGSSMFTADPTIALFHEPSETFEKEGTRDESELAGGFAEENWTLLDCDSGRGSSLKTTSEISDDKPERDSPSDYPDTSSISISKPPSTISEGTVARTGQKRRRSSSSASISNGAHSYPVISYASDILSSSNNAYLTESLLRIYHDSFENALACWVTERTCPYSAKSDTLLATNARPDWNRIYHRVVRLDRLASTIRGRKLTQTEDRAASRALDLAVFSFASQWAQSSARSRTKYPFHSASIDGGSSVFDSEEDECTPTGLDFDRTLQISAWHEARNALQKAGEVESFRVVLAQIIFALTQRPVETVGETLDAPNSVSKTELMETDACAQVSREGTPLLTTDHDMDDCADLMSKLNLAIEADGPPVHLESGLRLIHSLRSRMTMSREARRSSSARQRRSSVVRLEDADRATVDLLFWLGVMFDTLSAAMHKRPLVVSDEDSDVVLSESMQIEHSVQQAVTPSSTDDGDGLWDEYLFARQQQQNPEHVPMRWPCSFDEAATALCDAAPVKVLLFRRVCRIQTLLTRNARGAKVEEAVSSAMDVCNHWDALYAPFIRDCIQNHDRLPPRVQSCLWDTIKKHEESVPVAQLAEEHHRRHGRPLRIAVDEADWRFNNLTVQQVYTIRETSNKDAFQGIEKAMFYRICRLLTLNIQLIFVFDGPGRPWKRGKRGGGRINFEERRLLKEMLQYFGIPYHEAPGEAEAECALQILGLVDAVWSQDSDCIMFGCTLWLRDHRIAKEKGITDRSKENTKKNGKYANVVRASDLKEKYGLDRDGLVLFAMLVGGDYDVQGLPQCGPSLALQAVKQGLGRRLVACRDQMECDLWVAELAMFLEKTARGRSIDIPLGFPDFRTLQKYYNPKVTSDEDLLNKSRLSLDCVRPIQELKLLTLTSQRFNIWGRLYMNWVGPVLLTRSLTTRDPSLPLEPIHHMRFPKQRVKKTDDEPPMRTFERKLTFSPFGVTSLGQADFEGARLGHWEGDEETLFDPDYRVECEIPEYWLRKVLPADILDPPSRAQKPTPKRKRPADDTEEESGVSSTAKRKRQNKRDDISAARAPRSASPRKSKELVSIARSRNMPMTPTAQKILDCIELSESDDEDGPSLPAKPRLQELALNRVCVSHIVDLDSPEPPGQESNMTVSNTHRAHIANAQPLDISDEEDEELQLALRLSMQDQGVMIHPTKSPSGFPSSSRGKYESIFAMREAGRDVLGASIPAWSLDQTNSDTPPSRAARTLHRQLESTPPDVSRTATRGVHAGLLGRGPVDIPDWSRSLPPAGVPPKPATSSSGSGTKDHVQATTAPSPNEIRAARLRHFGTSSPRPLQNTNDQPLLPLAPVTNKRPAADYHVPVGVECIDLTDD</sequence>
<feature type="compositionally biased region" description="Low complexity" evidence="1">
    <location>
        <begin position="252"/>
        <end position="265"/>
    </location>
</feature>
<feature type="non-terminal residue" evidence="3">
    <location>
        <position position="1"/>
    </location>
</feature>
<dbReference type="SUPFAM" id="SSF88723">
    <property type="entry name" value="PIN domain-like"/>
    <property type="match status" value="1"/>
</dbReference>
<name>A0A8H7B783_9PLEO</name>
<dbReference type="GO" id="GO:0006281">
    <property type="term" value="P:DNA repair"/>
    <property type="evidence" value="ECO:0007669"/>
    <property type="project" value="UniProtKB-ARBA"/>
</dbReference>
<dbReference type="Proteomes" id="UP000596902">
    <property type="component" value="Unassembled WGS sequence"/>
</dbReference>
<dbReference type="GO" id="GO:0008270">
    <property type="term" value="F:zinc ion binding"/>
    <property type="evidence" value="ECO:0007669"/>
    <property type="project" value="InterPro"/>
</dbReference>
<evidence type="ECO:0000259" key="2">
    <source>
        <dbReference type="SMART" id="SM00484"/>
    </source>
</evidence>
<dbReference type="GO" id="GO:0000981">
    <property type="term" value="F:DNA-binding transcription factor activity, RNA polymerase II-specific"/>
    <property type="evidence" value="ECO:0007669"/>
    <property type="project" value="InterPro"/>
</dbReference>
<dbReference type="PANTHER" id="PTHR11081:SF62">
    <property type="entry name" value="XPG-I DOMAIN-CONTAINING PROTEIN"/>
    <property type="match status" value="1"/>
</dbReference>
<feature type="compositionally biased region" description="Polar residues" evidence="1">
    <location>
        <begin position="226"/>
        <end position="235"/>
    </location>
</feature>
<protein>
    <recommendedName>
        <fullName evidence="2">XPG-I domain-containing protein</fullName>
    </recommendedName>
</protein>
<dbReference type="GeneID" id="62202115"/>
<dbReference type="GO" id="GO:0017108">
    <property type="term" value="F:5'-flap endonuclease activity"/>
    <property type="evidence" value="ECO:0007669"/>
    <property type="project" value="TreeGrafter"/>
</dbReference>
<organism evidence="3 4">
    <name type="scientific">Alternaria burnsii</name>
    <dbReference type="NCBI Taxonomy" id="1187904"/>
    <lineage>
        <taxon>Eukaryota</taxon>
        <taxon>Fungi</taxon>
        <taxon>Dikarya</taxon>
        <taxon>Ascomycota</taxon>
        <taxon>Pezizomycotina</taxon>
        <taxon>Dothideomycetes</taxon>
        <taxon>Pleosporomycetidae</taxon>
        <taxon>Pleosporales</taxon>
        <taxon>Pleosporineae</taxon>
        <taxon>Pleosporaceae</taxon>
        <taxon>Alternaria</taxon>
        <taxon>Alternaria sect. Alternaria</taxon>
    </lineage>
</organism>
<dbReference type="PROSITE" id="PS50330">
    <property type="entry name" value="UIM"/>
    <property type="match status" value="1"/>
</dbReference>